<evidence type="ECO:0000313" key="5">
    <source>
        <dbReference type="Proteomes" id="UP000016927"/>
    </source>
</evidence>
<protein>
    <submittedName>
        <fullName evidence="4">Ribonucleoside-diphosphate reductase large chain</fullName>
    </submittedName>
</protein>
<dbReference type="HOGENOM" id="CLU_113505_0_0_1"/>
<dbReference type="OrthoDB" id="3000483at2759"/>
<dbReference type="STRING" id="578461.R0MQD4"/>
<name>R0MQD4_NOSB1</name>
<feature type="domain" description="Ribonucleotide reductase large subunit" evidence="3">
    <location>
        <begin position="4"/>
        <end position="26"/>
    </location>
</feature>
<dbReference type="Proteomes" id="UP000016927">
    <property type="component" value="Unassembled WGS sequence"/>
</dbReference>
<evidence type="ECO:0000256" key="2">
    <source>
        <dbReference type="ARBA" id="ARBA00023116"/>
    </source>
</evidence>
<dbReference type="PANTHER" id="PTHR11573:SF6">
    <property type="entry name" value="RIBONUCLEOSIDE-DIPHOSPHATE REDUCTASE LARGE SUBUNIT"/>
    <property type="match status" value="1"/>
</dbReference>
<dbReference type="Gene3D" id="3.20.70.20">
    <property type="match status" value="1"/>
</dbReference>
<evidence type="ECO:0000259" key="3">
    <source>
        <dbReference type="PROSITE" id="PS00089"/>
    </source>
</evidence>
<dbReference type="InterPro" id="IPR039718">
    <property type="entry name" value="Rrm1"/>
</dbReference>
<gene>
    <name evidence="4" type="primary">RIR1</name>
    <name evidence="4" type="ORF">NBO_10g0088</name>
</gene>
<dbReference type="GO" id="GO:0009263">
    <property type="term" value="P:deoxyribonucleotide biosynthetic process"/>
    <property type="evidence" value="ECO:0007669"/>
    <property type="project" value="UniProtKB-KW"/>
</dbReference>
<accession>R0MQD4</accession>
<proteinExistence type="inferred from homology"/>
<dbReference type="GO" id="GO:0005524">
    <property type="term" value="F:ATP binding"/>
    <property type="evidence" value="ECO:0007669"/>
    <property type="project" value="TreeGrafter"/>
</dbReference>
<organism evidence="4 5">
    <name type="scientific">Nosema bombycis (strain CQ1 / CVCC 102059)</name>
    <name type="common">Microsporidian parasite</name>
    <name type="synonym">Pebrine of silkworm</name>
    <dbReference type="NCBI Taxonomy" id="578461"/>
    <lineage>
        <taxon>Eukaryota</taxon>
        <taxon>Fungi</taxon>
        <taxon>Fungi incertae sedis</taxon>
        <taxon>Microsporidia</taxon>
        <taxon>Nosematidae</taxon>
        <taxon>Nosema</taxon>
    </lineage>
</organism>
<evidence type="ECO:0000313" key="4">
    <source>
        <dbReference type="EMBL" id="EOB15098.1"/>
    </source>
</evidence>
<dbReference type="VEuPathDB" id="MicrosporidiaDB:NBO_10g0088"/>
<sequence>MERWEILREKILKFGVRNSLMVAPMPTASTSQIFNNNECFEPFTSNIYMRRTHAGEFQVINEHLLDELIRLNLWSYDLKNLLIEHEGSVQNIPSIPQEIKNIYKTAWEISMKTVITLAADRQPFIDQSQSLNLFLAKPTYSQLTSMHFFAYQSGLKTGMYYLRTRPISSAIKFTVDQKLAEKTLSSMADEECAMCSS</sequence>
<dbReference type="GO" id="GO:0004748">
    <property type="term" value="F:ribonucleoside-diphosphate reductase activity, thioredoxin disulfide as acceptor"/>
    <property type="evidence" value="ECO:0007669"/>
    <property type="project" value="TreeGrafter"/>
</dbReference>
<dbReference type="GO" id="GO:0005971">
    <property type="term" value="C:ribonucleoside-diphosphate reductase complex"/>
    <property type="evidence" value="ECO:0007669"/>
    <property type="project" value="TreeGrafter"/>
</dbReference>
<dbReference type="PANTHER" id="PTHR11573">
    <property type="entry name" value="RIBONUCLEOSIDE-DIPHOSPHATE REDUCTASE LARGE CHAIN"/>
    <property type="match status" value="1"/>
</dbReference>
<dbReference type="EMBL" id="KB908918">
    <property type="protein sequence ID" value="EOB15098.1"/>
    <property type="molecule type" value="Genomic_DNA"/>
</dbReference>
<dbReference type="InterPro" id="IPR000788">
    <property type="entry name" value="RNR_lg_C"/>
</dbReference>
<keyword evidence="2" id="KW-0215">Deoxyribonucleotide synthesis</keyword>
<dbReference type="Pfam" id="PF02867">
    <property type="entry name" value="Ribonuc_red_lgC"/>
    <property type="match status" value="1"/>
</dbReference>
<dbReference type="SUPFAM" id="SSF51998">
    <property type="entry name" value="PFL-like glycyl radical enzymes"/>
    <property type="match status" value="1"/>
</dbReference>
<reference evidence="4 5" key="1">
    <citation type="journal article" date="2013" name="BMC Genomics">
        <title>Comparative genomics of parasitic silkworm microsporidia reveal an association between genome expansion and host adaptation.</title>
        <authorList>
            <person name="Pan G."/>
            <person name="Xu J."/>
            <person name="Li T."/>
            <person name="Xia Q."/>
            <person name="Liu S.L."/>
            <person name="Zhang G."/>
            <person name="Li S."/>
            <person name="Li C."/>
            <person name="Liu H."/>
            <person name="Yang L."/>
            <person name="Liu T."/>
            <person name="Zhang X."/>
            <person name="Wu Z."/>
            <person name="Fan W."/>
            <person name="Dang X."/>
            <person name="Xiang H."/>
            <person name="Tao M."/>
            <person name="Li Y."/>
            <person name="Hu J."/>
            <person name="Li Z."/>
            <person name="Lin L."/>
            <person name="Luo J."/>
            <person name="Geng L."/>
            <person name="Wang L."/>
            <person name="Long M."/>
            <person name="Wan Y."/>
            <person name="He N."/>
            <person name="Zhang Z."/>
            <person name="Lu C."/>
            <person name="Keeling P.J."/>
            <person name="Wang J."/>
            <person name="Xiang Z."/>
            <person name="Zhou Z."/>
        </authorList>
    </citation>
    <scope>NUCLEOTIDE SEQUENCE [LARGE SCALE GENOMIC DNA]</scope>
    <source>
        <strain evidence="5">CQ1 / CVCC 102059</strain>
    </source>
</reference>
<evidence type="ECO:0000256" key="1">
    <source>
        <dbReference type="ARBA" id="ARBA00010406"/>
    </source>
</evidence>
<dbReference type="AlphaFoldDB" id="R0MQD4"/>
<comment type="similarity">
    <text evidence="1">Belongs to the ribonucleoside diphosphate reductase large chain family.</text>
</comment>
<dbReference type="InterPro" id="IPR013346">
    <property type="entry name" value="NrdE_NrdA_C"/>
</dbReference>
<keyword evidence="5" id="KW-1185">Reference proteome</keyword>
<dbReference type="PROSITE" id="PS00089">
    <property type="entry name" value="RIBORED_LARGE"/>
    <property type="match status" value="1"/>
</dbReference>